<dbReference type="GO" id="GO:0062054">
    <property type="term" value="F:fluoride channel activity"/>
    <property type="evidence" value="ECO:0007669"/>
    <property type="project" value="UniProtKB-UniRule"/>
</dbReference>
<gene>
    <name evidence="10" type="primary">fluC</name>
    <name evidence="10" type="synonym">crcB</name>
    <name evidence="11" type="ORF">BKH31_05005</name>
</gene>
<accession>A0A1Q8VGG0</accession>
<evidence type="ECO:0000256" key="10">
    <source>
        <dbReference type="HAMAP-Rule" id="MF_00454"/>
    </source>
</evidence>
<proteinExistence type="inferred from homology"/>
<comment type="function">
    <text evidence="9 10">Fluoride-specific ion channel. Important for reducing fluoride concentration in the cell, thus reducing its toxicity.</text>
</comment>
<evidence type="ECO:0000256" key="2">
    <source>
        <dbReference type="ARBA" id="ARBA00022475"/>
    </source>
</evidence>
<feature type="binding site" evidence="10">
    <location>
        <position position="116"/>
    </location>
    <ligand>
        <name>Na(+)</name>
        <dbReference type="ChEBI" id="CHEBI:29101"/>
        <note>structural</note>
    </ligand>
</feature>
<dbReference type="RefSeq" id="WP_075411338.1">
    <property type="nucleotide sequence ID" value="NZ_MSKK01000016.1"/>
</dbReference>
<dbReference type="InterPro" id="IPR003691">
    <property type="entry name" value="FluC"/>
</dbReference>
<dbReference type="EMBL" id="MSKK01000016">
    <property type="protein sequence ID" value="OLO47165.1"/>
    <property type="molecule type" value="Genomic_DNA"/>
</dbReference>
<dbReference type="AlphaFoldDB" id="A0A1Q8VGG0"/>
<keyword evidence="10" id="KW-0813">Transport</keyword>
<comment type="subcellular location">
    <subcellularLocation>
        <location evidence="1 10">Cell membrane</location>
        <topology evidence="1 10">Multi-pass membrane protein</topology>
    </subcellularLocation>
</comment>
<feature type="transmembrane region" description="Helical" evidence="10">
    <location>
        <begin position="141"/>
        <end position="165"/>
    </location>
</feature>
<dbReference type="PANTHER" id="PTHR28259">
    <property type="entry name" value="FLUORIDE EXPORT PROTEIN 1-RELATED"/>
    <property type="match status" value="1"/>
</dbReference>
<reference evidence="11 12" key="1">
    <citation type="submission" date="2016-12" db="EMBL/GenBank/DDBJ databases">
        <title>Genomic comparison of strains in the 'Actinomyces naeslundii' group.</title>
        <authorList>
            <person name="Mughal S.R."/>
            <person name="Do T."/>
            <person name="Gilbert S.C."/>
            <person name="Witherden E.A."/>
            <person name="Didelot X."/>
            <person name="Beighton D."/>
        </authorList>
    </citation>
    <scope>NUCLEOTIDE SEQUENCE [LARGE SCALE GENOMIC DNA]</scope>
    <source>
        <strain evidence="11 12">R21091</strain>
    </source>
</reference>
<organism evidence="11 12">
    <name type="scientific">Actinomyces oris</name>
    <dbReference type="NCBI Taxonomy" id="544580"/>
    <lineage>
        <taxon>Bacteria</taxon>
        <taxon>Bacillati</taxon>
        <taxon>Actinomycetota</taxon>
        <taxon>Actinomycetes</taxon>
        <taxon>Actinomycetales</taxon>
        <taxon>Actinomycetaceae</taxon>
        <taxon>Actinomyces</taxon>
    </lineage>
</organism>
<evidence type="ECO:0000313" key="12">
    <source>
        <dbReference type="Proteomes" id="UP000186471"/>
    </source>
</evidence>
<dbReference type="GO" id="GO:0005886">
    <property type="term" value="C:plasma membrane"/>
    <property type="evidence" value="ECO:0007669"/>
    <property type="project" value="UniProtKB-SubCell"/>
</dbReference>
<keyword evidence="2 10" id="KW-1003">Cell membrane</keyword>
<feature type="binding site" evidence="10">
    <location>
        <position position="119"/>
    </location>
    <ligand>
        <name>Na(+)</name>
        <dbReference type="ChEBI" id="CHEBI:29101"/>
        <note>structural</note>
    </ligand>
</feature>
<evidence type="ECO:0000256" key="9">
    <source>
        <dbReference type="ARBA" id="ARBA00049940"/>
    </source>
</evidence>
<evidence type="ECO:0000256" key="1">
    <source>
        <dbReference type="ARBA" id="ARBA00004651"/>
    </source>
</evidence>
<dbReference type="OrthoDB" id="5148600at2"/>
<protein>
    <recommendedName>
        <fullName evidence="10">Fluoride-specific ion channel FluC</fullName>
    </recommendedName>
</protein>
<evidence type="ECO:0000256" key="4">
    <source>
        <dbReference type="ARBA" id="ARBA00022989"/>
    </source>
</evidence>
<sequence length="166" mass="16981">MSGAAATGLGTWLADWLPLALAGGVGAACRWGVDASISRLSGRVAREATARGRQRRRSGVRPLWMSRMLRMPWGTVVVNVTACLLMGLLVGWVADPPHSGTWAATALTVLGTGFLGGYSTFSTACVEGARLLLAGRWGPALVHAALMTAATLGAVGLGLAAGAALR</sequence>
<comment type="caution">
    <text evidence="11">The sequence shown here is derived from an EMBL/GenBank/DDBJ whole genome shotgun (WGS) entry which is preliminary data.</text>
</comment>
<dbReference type="HAMAP" id="MF_00454">
    <property type="entry name" value="FluC"/>
    <property type="match status" value="1"/>
</dbReference>
<name>A0A1Q8VGG0_9ACTO</name>
<keyword evidence="10" id="KW-0406">Ion transport</keyword>
<keyword evidence="10" id="KW-0479">Metal-binding</keyword>
<keyword evidence="4 10" id="KW-1133">Transmembrane helix</keyword>
<comment type="activity regulation">
    <text evidence="10">Na(+) is not transported, but it plays an essential structural role and its presence is essential for fluoride channel function.</text>
</comment>
<evidence type="ECO:0000313" key="11">
    <source>
        <dbReference type="EMBL" id="OLO47165.1"/>
    </source>
</evidence>
<feature type="transmembrane region" description="Helical" evidence="10">
    <location>
        <begin position="73"/>
        <end position="94"/>
    </location>
</feature>
<dbReference type="GO" id="GO:0046872">
    <property type="term" value="F:metal ion binding"/>
    <property type="evidence" value="ECO:0007669"/>
    <property type="project" value="UniProtKB-KW"/>
</dbReference>
<evidence type="ECO:0000256" key="8">
    <source>
        <dbReference type="ARBA" id="ARBA00035585"/>
    </source>
</evidence>
<keyword evidence="6 10" id="KW-0407">Ion channel</keyword>
<keyword evidence="10" id="KW-0915">Sodium</keyword>
<dbReference type="PANTHER" id="PTHR28259:SF1">
    <property type="entry name" value="FLUORIDE EXPORT PROTEIN 1-RELATED"/>
    <property type="match status" value="1"/>
</dbReference>
<dbReference type="GO" id="GO:0140114">
    <property type="term" value="P:cellular detoxification of fluoride"/>
    <property type="evidence" value="ECO:0007669"/>
    <property type="project" value="UniProtKB-UniRule"/>
</dbReference>
<comment type="catalytic activity">
    <reaction evidence="8">
        <text>fluoride(in) = fluoride(out)</text>
        <dbReference type="Rhea" id="RHEA:76159"/>
        <dbReference type="ChEBI" id="CHEBI:17051"/>
    </reaction>
    <physiologicalReaction direction="left-to-right" evidence="8">
        <dbReference type="Rhea" id="RHEA:76160"/>
    </physiologicalReaction>
</comment>
<keyword evidence="3 10" id="KW-0812">Transmembrane</keyword>
<keyword evidence="5 10" id="KW-0472">Membrane</keyword>
<evidence type="ECO:0000256" key="3">
    <source>
        <dbReference type="ARBA" id="ARBA00022692"/>
    </source>
</evidence>
<evidence type="ECO:0000256" key="5">
    <source>
        <dbReference type="ARBA" id="ARBA00023136"/>
    </source>
</evidence>
<comment type="similarity">
    <text evidence="7 10">Belongs to the fluoride channel Fluc/FEX (TC 1.A.43) family.</text>
</comment>
<evidence type="ECO:0000256" key="7">
    <source>
        <dbReference type="ARBA" id="ARBA00035120"/>
    </source>
</evidence>
<dbReference type="Pfam" id="PF02537">
    <property type="entry name" value="CRCB"/>
    <property type="match status" value="1"/>
</dbReference>
<feature type="transmembrane region" description="Helical" evidence="10">
    <location>
        <begin position="101"/>
        <end position="121"/>
    </location>
</feature>
<dbReference type="Proteomes" id="UP000186471">
    <property type="component" value="Unassembled WGS sequence"/>
</dbReference>
<evidence type="ECO:0000256" key="6">
    <source>
        <dbReference type="ARBA" id="ARBA00023303"/>
    </source>
</evidence>